<dbReference type="InterPro" id="IPR000409">
    <property type="entry name" value="BEACH_dom"/>
</dbReference>
<feature type="non-terminal residue" evidence="4">
    <location>
        <position position="665"/>
    </location>
</feature>
<accession>A0A0M0JG65</accession>
<sequence length="665" mass="73522">MFSTPRKRARPRFSLLTCLEHGELYFGSHAASLHPTADQAEALSLPPRVSALAGRLMVASKSLTFEPDDPDAPLVRMVLKDVPRPLIEWAASTHEVIGAGAGAGGFEIHVRMLAARMERYQPLRTIKLAPTVPALRFSLQHTRPISFVNLLNSILDLSMKPHDSAAQARLQQLHAESEQVSAVTFDQTALVDPLEAQLMQLRVQRVRPMLTLPGLLLLTESRLYIAEPACIECPLTHWPLAALERVVCRRYLLRDVALELHFRRGSGADGGRSDTSASSRLNPNDPETLLVALPSRTARDQLLETVQRTAWAVLGRSLPPPPEASLHEQTERWRHGLIDNFTYLLFLNDCAGRSLGDLAQYPVFPWVLADVTSTSLNLNAPATFRDLRKPVGALNEKRLAIFRERYDSMEPGQRFLYGTHYSAPAFVSYFLLRLAPELTLHLHGGSFDTADREFTSISEAWYSVLSSSSDVKELIPHFYHPPSASFLLNGRHLDLGVRSDGTPVGDVLLPPWASDATDFVTKCRAALESELCSSQLHRWIDLIFGYSQRGIAADEAHNLFCPQTYEADYSNLPAMDRRALESQVAEFGQTPLQLFIEPHPPRLAGASQAPLVAESELLAGLRAAAHEQARSVFIQPFIGEGVMMALMNEGMAWSWGAGTLSGEGS</sequence>
<dbReference type="InterPro" id="IPR023362">
    <property type="entry name" value="PH-BEACH_dom"/>
</dbReference>
<evidence type="ECO:0000259" key="2">
    <source>
        <dbReference type="PROSITE" id="PS50197"/>
    </source>
</evidence>
<dbReference type="Gene3D" id="1.10.1540.10">
    <property type="entry name" value="BEACH domain"/>
    <property type="match status" value="1"/>
</dbReference>
<dbReference type="SMART" id="SM01026">
    <property type="entry name" value="Beach"/>
    <property type="match status" value="1"/>
</dbReference>
<reference evidence="5" key="1">
    <citation type="journal article" date="2015" name="PLoS Genet.">
        <title>Genome Sequence and Transcriptome Analyses of Chrysochromulina tobin: Metabolic Tools for Enhanced Algal Fitness in the Prominent Order Prymnesiales (Haptophyceae).</title>
        <authorList>
            <person name="Hovde B.T."/>
            <person name="Deodato C.R."/>
            <person name="Hunsperger H.M."/>
            <person name="Ryken S.A."/>
            <person name="Yost W."/>
            <person name="Jha R.K."/>
            <person name="Patterson J."/>
            <person name="Monnat R.J. Jr."/>
            <person name="Barlow S.B."/>
            <person name="Starkenburg S.R."/>
            <person name="Cattolico R.A."/>
        </authorList>
    </citation>
    <scope>NUCLEOTIDE SEQUENCE</scope>
    <source>
        <strain evidence="5">CCMP291</strain>
    </source>
</reference>
<dbReference type="CDD" id="cd06071">
    <property type="entry name" value="Beach"/>
    <property type="match status" value="1"/>
</dbReference>
<dbReference type="Proteomes" id="UP000037460">
    <property type="component" value="Unassembled WGS sequence"/>
</dbReference>
<protein>
    <submittedName>
        <fullName evidence="4">Beach domain-containing protein</fullName>
    </submittedName>
</protein>
<dbReference type="InterPro" id="IPR057496">
    <property type="entry name" value="FAN-like_PH"/>
</dbReference>
<dbReference type="InterPro" id="IPR050865">
    <property type="entry name" value="BEACH_Domain"/>
</dbReference>
<dbReference type="PROSITE" id="PS50197">
    <property type="entry name" value="BEACH"/>
    <property type="match status" value="1"/>
</dbReference>
<dbReference type="SUPFAM" id="SSF50729">
    <property type="entry name" value="PH domain-like"/>
    <property type="match status" value="1"/>
</dbReference>
<feature type="domain" description="BEACH-type PH" evidence="3">
    <location>
        <begin position="192"/>
        <end position="307"/>
    </location>
</feature>
<evidence type="ECO:0000256" key="1">
    <source>
        <dbReference type="SAM" id="MobiDB-lite"/>
    </source>
</evidence>
<evidence type="ECO:0000313" key="5">
    <source>
        <dbReference type="Proteomes" id="UP000037460"/>
    </source>
</evidence>
<dbReference type="SUPFAM" id="SSF81837">
    <property type="entry name" value="BEACH domain"/>
    <property type="match status" value="1"/>
</dbReference>
<dbReference type="OrthoDB" id="26681at2759"/>
<dbReference type="InterPro" id="IPR036372">
    <property type="entry name" value="BEACH_dom_sf"/>
</dbReference>
<dbReference type="Pfam" id="PF02138">
    <property type="entry name" value="Beach"/>
    <property type="match status" value="1"/>
</dbReference>
<gene>
    <name evidence="4" type="ORF">Ctob_011537</name>
</gene>
<keyword evidence="5" id="KW-1185">Reference proteome</keyword>
<dbReference type="PANTHER" id="PTHR13743:SF123">
    <property type="entry name" value="PROTEIN FAN"/>
    <property type="match status" value="1"/>
</dbReference>
<feature type="region of interest" description="Disordered" evidence="1">
    <location>
        <begin position="266"/>
        <end position="286"/>
    </location>
</feature>
<dbReference type="PANTHER" id="PTHR13743">
    <property type="entry name" value="BEIGE/BEACH-RELATED"/>
    <property type="match status" value="1"/>
</dbReference>
<dbReference type="Pfam" id="PF25400">
    <property type="entry name" value="PH_FAN"/>
    <property type="match status" value="1"/>
</dbReference>
<dbReference type="AlphaFoldDB" id="A0A0M0JG65"/>
<evidence type="ECO:0000259" key="3">
    <source>
        <dbReference type="PROSITE" id="PS51783"/>
    </source>
</evidence>
<name>A0A0M0JG65_9EUKA</name>
<evidence type="ECO:0000313" key="4">
    <source>
        <dbReference type="EMBL" id="KOO25357.1"/>
    </source>
</evidence>
<proteinExistence type="predicted"/>
<dbReference type="EMBL" id="JWZX01002986">
    <property type="protein sequence ID" value="KOO25357.1"/>
    <property type="molecule type" value="Genomic_DNA"/>
</dbReference>
<feature type="domain" description="BEACH" evidence="2">
    <location>
        <begin position="318"/>
        <end position="602"/>
    </location>
</feature>
<dbReference type="PROSITE" id="PS51783">
    <property type="entry name" value="PH_BEACH"/>
    <property type="match status" value="1"/>
</dbReference>
<organism evidence="4 5">
    <name type="scientific">Chrysochromulina tobinii</name>
    <dbReference type="NCBI Taxonomy" id="1460289"/>
    <lineage>
        <taxon>Eukaryota</taxon>
        <taxon>Haptista</taxon>
        <taxon>Haptophyta</taxon>
        <taxon>Prymnesiophyceae</taxon>
        <taxon>Prymnesiales</taxon>
        <taxon>Chrysochromulinaceae</taxon>
        <taxon>Chrysochromulina</taxon>
    </lineage>
</organism>
<comment type="caution">
    <text evidence="4">The sequence shown here is derived from an EMBL/GenBank/DDBJ whole genome shotgun (WGS) entry which is preliminary data.</text>
</comment>